<dbReference type="AlphaFoldDB" id="A0A4Y2JNJ9"/>
<organism evidence="1 2">
    <name type="scientific">Araneus ventricosus</name>
    <name type="common">Orbweaver spider</name>
    <name type="synonym">Epeira ventricosa</name>
    <dbReference type="NCBI Taxonomy" id="182803"/>
    <lineage>
        <taxon>Eukaryota</taxon>
        <taxon>Metazoa</taxon>
        <taxon>Ecdysozoa</taxon>
        <taxon>Arthropoda</taxon>
        <taxon>Chelicerata</taxon>
        <taxon>Arachnida</taxon>
        <taxon>Araneae</taxon>
        <taxon>Araneomorphae</taxon>
        <taxon>Entelegynae</taxon>
        <taxon>Araneoidea</taxon>
        <taxon>Araneidae</taxon>
        <taxon>Araneus</taxon>
    </lineage>
</organism>
<evidence type="ECO:0000313" key="1">
    <source>
        <dbReference type="EMBL" id="GBM90706.1"/>
    </source>
</evidence>
<gene>
    <name evidence="1" type="ORF">AVEN_154646_1</name>
</gene>
<reference evidence="1 2" key="1">
    <citation type="journal article" date="2019" name="Sci. Rep.">
        <title>Orb-weaving spider Araneus ventricosus genome elucidates the spidroin gene catalogue.</title>
        <authorList>
            <person name="Kono N."/>
            <person name="Nakamura H."/>
            <person name="Ohtoshi R."/>
            <person name="Moran D.A.P."/>
            <person name="Shinohara A."/>
            <person name="Yoshida Y."/>
            <person name="Fujiwara M."/>
            <person name="Mori M."/>
            <person name="Tomita M."/>
            <person name="Arakawa K."/>
        </authorList>
    </citation>
    <scope>NUCLEOTIDE SEQUENCE [LARGE SCALE GENOMIC DNA]</scope>
</reference>
<proteinExistence type="predicted"/>
<name>A0A4Y2JNJ9_ARAVE</name>
<keyword evidence="2" id="KW-1185">Reference proteome</keyword>
<dbReference type="EMBL" id="BGPR01003645">
    <property type="protein sequence ID" value="GBM90706.1"/>
    <property type="molecule type" value="Genomic_DNA"/>
</dbReference>
<comment type="caution">
    <text evidence="1">The sequence shown here is derived from an EMBL/GenBank/DDBJ whole genome shotgun (WGS) entry which is preliminary data.</text>
</comment>
<evidence type="ECO:0000313" key="2">
    <source>
        <dbReference type="Proteomes" id="UP000499080"/>
    </source>
</evidence>
<accession>A0A4Y2JNJ9</accession>
<protein>
    <submittedName>
        <fullName evidence="1">Uncharacterized protein</fullName>
    </submittedName>
</protein>
<dbReference type="Proteomes" id="UP000499080">
    <property type="component" value="Unassembled WGS sequence"/>
</dbReference>
<sequence length="108" mass="12349">MFKYLDKQNRSLRSNILRILGTLRFLDVILFGCDSLVVCASGRRSPGFDAYCIEEEPCERLWSTFGAKCPPPSVALRKVTICMTAYNQKVKSCLNIWTNRIETFGKTF</sequence>